<proteinExistence type="predicted"/>
<reference evidence="1 2" key="1">
    <citation type="submission" date="2016-10" db="EMBL/GenBank/DDBJ databases">
        <authorList>
            <person name="de Groot N.N."/>
        </authorList>
    </citation>
    <scope>NUCLEOTIDE SEQUENCE [LARGE SCALE GENOMIC DNA]</scope>
    <source>
        <strain evidence="1 2">DSM 46701</strain>
    </source>
</reference>
<dbReference type="EMBL" id="FOCQ01000001">
    <property type="protein sequence ID" value="SEM74596.1"/>
    <property type="molecule type" value="Genomic_DNA"/>
</dbReference>
<name>A0A1H8AVU4_9BACL</name>
<sequence>MSEISKQEEFIKHLSYKVEEELRDMIMKGPHPSLTTLVAFCQVCLNFRDRRDCALVDLPGGETIVCKLCREKRGLKESQSSEALEYQAMTLAILRIRGMR</sequence>
<dbReference type="AlphaFoldDB" id="A0A1H8AVU4"/>
<dbReference type="Proteomes" id="UP000199695">
    <property type="component" value="Unassembled WGS sequence"/>
</dbReference>
<organism evidence="1 2">
    <name type="scientific">Lihuaxuella thermophila</name>
    <dbReference type="NCBI Taxonomy" id="1173111"/>
    <lineage>
        <taxon>Bacteria</taxon>
        <taxon>Bacillati</taxon>
        <taxon>Bacillota</taxon>
        <taxon>Bacilli</taxon>
        <taxon>Bacillales</taxon>
        <taxon>Thermoactinomycetaceae</taxon>
        <taxon>Lihuaxuella</taxon>
    </lineage>
</organism>
<protein>
    <submittedName>
        <fullName evidence="1">Uncharacterized protein</fullName>
    </submittedName>
</protein>
<evidence type="ECO:0000313" key="2">
    <source>
        <dbReference type="Proteomes" id="UP000199695"/>
    </source>
</evidence>
<gene>
    <name evidence="1" type="ORF">SAMN05444955_101371</name>
</gene>
<keyword evidence="2" id="KW-1185">Reference proteome</keyword>
<accession>A0A1H8AVU4</accession>
<evidence type="ECO:0000313" key="1">
    <source>
        <dbReference type="EMBL" id="SEM74596.1"/>
    </source>
</evidence>